<dbReference type="InterPro" id="IPR025110">
    <property type="entry name" value="AMP-bd_C"/>
</dbReference>
<dbReference type="PANTHER" id="PTHR24096">
    <property type="entry name" value="LONG-CHAIN-FATTY-ACID--COA LIGASE"/>
    <property type="match status" value="1"/>
</dbReference>
<dbReference type="Gene3D" id="3.30.300.30">
    <property type="match status" value="1"/>
</dbReference>
<feature type="domain" description="AMP-binding enzyme C-terminal" evidence="5">
    <location>
        <begin position="443"/>
        <end position="517"/>
    </location>
</feature>
<dbReference type="Pfam" id="PF00501">
    <property type="entry name" value="AMP-binding"/>
    <property type="match status" value="1"/>
</dbReference>
<reference evidence="6" key="1">
    <citation type="submission" date="2018-07" db="EMBL/GenBank/DDBJ databases">
        <authorList>
            <person name="Quirk P.G."/>
            <person name="Krulwich T.A."/>
        </authorList>
    </citation>
    <scope>NUCLEOTIDE SEQUENCE</scope>
</reference>
<keyword evidence="3" id="KW-0472">Membrane</keyword>
<keyword evidence="2" id="KW-0576">Peroxisome</keyword>
<evidence type="ECO:0000259" key="4">
    <source>
        <dbReference type="Pfam" id="PF00501"/>
    </source>
</evidence>
<keyword evidence="3" id="KW-1133">Transmembrane helix</keyword>
<proteinExistence type="predicted"/>
<evidence type="ECO:0000259" key="5">
    <source>
        <dbReference type="Pfam" id="PF13193"/>
    </source>
</evidence>
<dbReference type="GO" id="GO:0004467">
    <property type="term" value="F:long-chain fatty acid-CoA ligase activity"/>
    <property type="evidence" value="ECO:0007669"/>
    <property type="project" value="TreeGrafter"/>
</dbReference>
<dbReference type="PANTHER" id="PTHR24096:SF353">
    <property type="entry name" value="GH16244P-RELATED"/>
    <property type="match status" value="1"/>
</dbReference>
<feature type="transmembrane region" description="Helical" evidence="3">
    <location>
        <begin position="226"/>
        <end position="248"/>
    </location>
</feature>
<accession>A0A336MN89</accession>
<evidence type="ECO:0000256" key="1">
    <source>
        <dbReference type="ARBA" id="ARBA00004275"/>
    </source>
</evidence>
<dbReference type="GO" id="GO:0046949">
    <property type="term" value="P:fatty-acyl-CoA biosynthetic process"/>
    <property type="evidence" value="ECO:0007669"/>
    <property type="project" value="TreeGrafter"/>
</dbReference>
<dbReference type="Pfam" id="PF13193">
    <property type="entry name" value="AMP-binding_C"/>
    <property type="match status" value="1"/>
</dbReference>
<dbReference type="SUPFAM" id="SSF56801">
    <property type="entry name" value="Acetyl-CoA synthetase-like"/>
    <property type="match status" value="1"/>
</dbReference>
<comment type="subcellular location">
    <subcellularLocation>
        <location evidence="1">Peroxisome</location>
    </subcellularLocation>
</comment>
<dbReference type="InterPro" id="IPR042099">
    <property type="entry name" value="ANL_N_sf"/>
</dbReference>
<name>A0A336MN89_CULSO</name>
<dbReference type="InterPro" id="IPR045851">
    <property type="entry name" value="AMP-bd_C_sf"/>
</dbReference>
<organism evidence="6">
    <name type="scientific">Culicoides sonorensis</name>
    <name type="common">Biting midge</name>
    <dbReference type="NCBI Taxonomy" id="179676"/>
    <lineage>
        <taxon>Eukaryota</taxon>
        <taxon>Metazoa</taxon>
        <taxon>Ecdysozoa</taxon>
        <taxon>Arthropoda</taxon>
        <taxon>Hexapoda</taxon>
        <taxon>Insecta</taxon>
        <taxon>Pterygota</taxon>
        <taxon>Neoptera</taxon>
        <taxon>Endopterygota</taxon>
        <taxon>Diptera</taxon>
        <taxon>Nematocera</taxon>
        <taxon>Chironomoidea</taxon>
        <taxon>Ceratopogonidae</taxon>
        <taxon>Ceratopogoninae</taxon>
        <taxon>Culicoides</taxon>
        <taxon>Monoculicoides</taxon>
    </lineage>
</organism>
<dbReference type="OMA" id="PQLYLLM"/>
<keyword evidence="3" id="KW-0812">Transmembrane</keyword>
<feature type="transmembrane region" description="Helical" evidence="3">
    <location>
        <begin position="189"/>
        <end position="206"/>
    </location>
</feature>
<protein>
    <submittedName>
        <fullName evidence="6">CSON002658 protein</fullName>
    </submittedName>
</protein>
<dbReference type="InterPro" id="IPR000873">
    <property type="entry name" value="AMP-dep_synth/lig_dom"/>
</dbReference>
<dbReference type="Gene3D" id="3.40.50.12780">
    <property type="entry name" value="N-terminal domain of ligase-like"/>
    <property type="match status" value="1"/>
</dbReference>
<evidence type="ECO:0000256" key="2">
    <source>
        <dbReference type="ARBA" id="ARBA00023140"/>
    </source>
</evidence>
<evidence type="ECO:0000313" key="6">
    <source>
        <dbReference type="EMBL" id="SSX30609.1"/>
    </source>
</evidence>
<dbReference type="EMBL" id="UFQT01001447">
    <property type="protein sequence ID" value="SSX30609.1"/>
    <property type="molecule type" value="Genomic_DNA"/>
</dbReference>
<dbReference type="FunFam" id="3.40.50.12780:FF:000025">
    <property type="entry name" value="luciferin 4-monooxygenase"/>
    <property type="match status" value="1"/>
</dbReference>
<gene>
    <name evidence="6" type="primary">CSON002658</name>
</gene>
<dbReference type="AlphaFoldDB" id="A0A336MN89"/>
<feature type="domain" description="AMP-dependent synthetase/ligase" evidence="4">
    <location>
        <begin position="36"/>
        <end position="390"/>
    </location>
</feature>
<dbReference type="GO" id="GO:0005777">
    <property type="term" value="C:peroxisome"/>
    <property type="evidence" value="ECO:0007669"/>
    <property type="project" value="UniProtKB-SubCell"/>
</dbReference>
<evidence type="ECO:0000256" key="3">
    <source>
        <dbReference type="SAM" id="Phobius"/>
    </source>
</evidence>
<sequence length="539" mass="60261">MKMRTNYDSATKVWSAPQRPYTFGDRSVGEVVYDALRTRPDRIIEICHETGKKVTAAEMYKNSVNVARSYLQMGLTENDVVLIILNNHHFVAPIVVGATFIGAAFCALEVGLNRKDLRNLMYQLQPKVIVCEKTEFIKVRSLVTELDMRVDVFVNNPLHPNSHEDLFIDLGDHDNFKPTILRNVEDRTAAVLSSSATMGTYKLIAISHPQLLHNYTENFGIVETLFTYSTLSWITGIVALFGCIVLNVRRIITPKSFNPVDFLEIIQKYSVNLILLQPDRLNATLNCPKIEETNFDSVYVVMVTGKPLPEHMKIKMEKYLTAGAIVTTYGMTETAGTITSSMYSSDKKGSAGLLVDNTCAKICDEFGYTLNPGQVGEIHVKGEFKFLGYYNNPKLTESSIDDEGYLKTGDIGYIDEDGELFIVDRKKDTIVMGKHFVYPSILEGIIHQHPGVYDVCIIEAPHPELSMVPVAAVIPRTGANVTADEIVEFVAKRQPPELQLKGGVVFVDDLAKTATGKFKRYLVKETVAQKLAESNKHMR</sequence>
<dbReference type="VEuPathDB" id="VectorBase:CSON002658"/>
<feature type="transmembrane region" description="Helical" evidence="3">
    <location>
        <begin position="90"/>
        <end position="112"/>
    </location>
</feature>